<sequence length="264" mass="30199">MKLFLIPITKRRALIYAQQLGKLATEKPSLLDRVTSKAALTWAQWERGEKKWQRTLVEAGNKALRRIPYEEWGLKSIPTLSSRKKQSELQEAKIGVIYPPSVIHGRDIHSIIRQLATERAALHRSRLWWSIIGMPIVAPLALVPLIPNIPFFYLAFRAYSHWKALEGGKHLEFLLTNNLLIPVPSMELDAIYKKNKIRCKEQLQTHGNTNSPNSDPILINDNDAQMVAKTLQVPGLAGELERAHNQVLLERKAHQRQLEPKKEI</sequence>
<keyword evidence="1" id="KW-0812">Transmembrane</keyword>
<dbReference type="STRING" id="1051890.A0A3N4ML12"/>
<dbReference type="PANTHER" id="PTHR28062:SF1">
    <property type="entry name" value="TRANSMEMBRANE PROTEIN"/>
    <property type="match status" value="1"/>
</dbReference>
<dbReference type="Proteomes" id="UP000267821">
    <property type="component" value="Unassembled WGS sequence"/>
</dbReference>
<keyword evidence="1" id="KW-1133">Transmembrane helix</keyword>
<evidence type="ECO:0000313" key="2">
    <source>
        <dbReference type="EMBL" id="RPB28895.1"/>
    </source>
</evidence>
<reference evidence="2 3" key="1">
    <citation type="journal article" date="2018" name="Nat. Ecol. Evol.">
        <title>Pezizomycetes genomes reveal the molecular basis of ectomycorrhizal truffle lifestyle.</title>
        <authorList>
            <person name="Murat C."/>
            <person name="Payen T."/>
            <person name="Noel B."/>
            <person name="Kuo A."/>
            <person name="Morin E."/>
            <person name="Chen J."/>
            <person name="Kohler A."/>
            <person name="Krizsan K."/>
            <person name="Balestrini R."/>
            <person name="Da Silva C."/>
            <person name="Montanini B."/>
            <person name="Hainaut M."/>
            <person name="Levati E."/>
            <person name="Barry K.W."/>
            <person name="Belfiori B."/>
            <person name="Cichocki N."/>
            <person name="Clum A."/>
            <person name="Dockter R.B."/>
            <person name="Fauchery L."/>
            <person name="Guy J."/>
            <person name="Iotti M."/>
            <person name="Le Tacon F."/>
            <person name="Lindquist E.A."/>
            <person name="Lipzen A."/>
            <person name="Malagnac F."/>
            <person name="Mello A."/>
            <person name="Molinier V."/>
            <person name="Miyauchi S."/>
            <person name="Poulain J."/>
            <person name="Riccioni C."/>
            <person name="Rubini A."/>
            <person name="Sitrit Y."/>
            <person name="Splivallo R."/>
            <person name="Traeger S."/>
            <person name="Wang M."/>
            <person name="Zifcakova L."/>
            <person name="Wipf D."/>
            <person name="Zambonelli A."/>
            <person name="Paolocci F."/>
            <person name="Nowrousian M."/>
            <person name="Ottonello S."/>
            <person name="Baldrian P."/>
            <person name="Spatafora J.W."/>
            <person name="Henrissat B."/>
            <person name="Nagy L.G."/>
            <person name="Aury J.M."/>
            <person name="Wincker P."/>
            <person name="Grigoriev I.V."/>
            <person name="Bonfante P."/>
            <person name="Martin F.M."/>
        </authorList>
    </citation>
    <scope>NUCLEOTIDE SEQUENCE [LARGE SCALE GENOMIC DNA]</scope>
    <source>
        <strain evidence="2 3">ATCC MYA-4762</strain>
    </source>
</reference>
<evidence type="ECO:0008006" key="4">
    <source>
        <dbReference type="Google" id="ProtNLM"/>
    </source>
</evidence>
<dbReference type="InParanoid" id="A0A3N4ML12"/>
<dbReference type="EMBL" id="ML121528">
    <property type="protein sequence ID" value="RPB28895.1"/>
    <property type="molecule type" value="Genomic_DNA"/>
</dbReference>
<dbReference type="InterPro" id="IPR018786">
    <property type="entry name" value="Mit_KHE1"/>
</dbReference>
<keyword evidence="3" id="KW-1185">Reference proteome</keyword>
<evidence type="ECO:0000313" key="3">
    <source>
        <dbReference type="Proteomes" id="UP000267821"/>
    </source>
</evidence>
<organism evidence="2 3">
    <name type="scientific">Terfezia boudieri ATCC MYA-4762</name>
    <dbReference type="NCBI Taxonomy" id="1051890"/>
    <lineage>
        <taxon>Eukaryota</taxon>
        <taxon>Fungi</taxon>
        <taxon>Dikarya</taxon>
        <taxon>Ascomycota</taxon>
        <taxon>Pezizomycotina</taxon>
        <taxon>Pezizomycetes</taxon>
        <taxon>Pezizales</taxon>
        <taxon>Pezizaceae</taxon>
        <taxon>Terfezia</taxon>
    </lineage>
</organism>
<keyword evidence="1" id="KW-0472">Membrane</keyword>
<feature type="transmembrane region" description="Helical" evidence="1">
    <location>
        <begin position="127"/>
        <end position="153"/>
    </location>
</feature>
<dbReference type="Pfam" id="PF10173">
    <property type="entry name" value="Mit_KHE1"/>
    <property type="match status" value="1"/>
</dbReference>
<dbReference type="GO" id="GO:1902600">
    <property type="term" value="P:proton transmembrane transport"/>
    <property type="evidence" value="ECO:0007669"/>
    <property type="project" value="TreeGrafter"/>
</dbReference>
<dbReference type="FunCoup" id="A0A3N4ML12">
    <property type="interactions" value="7"/>
</dbReference>
<gene>
    <name evidence="2" type="ORF">L211DRAFT_832775</name>
</gene>
<protein>
    <recommendedName>
        <fullName evidence="4">Mitochondrial K+-H+ exchange-related-domain-containing protein</fullName>
    </recommendedName>
</protein>
<name>A0A3N4ML12_9PEZI</name>
<evidence type="ECO:0000256" key="1">
    <source>
        <dbReference type="SAM" id="Phobius"/>
    </source>
</evidence>
<dbReference type="GO" id="GO:0005743">
    <property type="term" value="C:mitochondrial inner membrane"/>
    <property type="evidence" value="ECO:0007669"/>
    <property type="project" value="TreeGrafter"/>
</dbReference>
<dbReference type="PANTHER" id="PTHR28062">
    <property type="entry name" value="K+-H+ EXCHANGE-LIKE PROTEIN"/>
    <property type="match status" value="1"/>
</dbReference>
<proteinExistence type="predicted"/>
<dbReference type="AlphaFoldDB" id="A0A3N4ML12"/>
<dbReference type="OrthoDB" id="5562676at2759"/>
<accession>A0A3N4ML12</accession>
<dbReference type="GO" id="GO:0006813">
    <property type="term" value="P:potassium ion transport"/>
    <property type="evidence" value="ECO:0007669"/>
    <property type="project" value="TreeGrafter"/>
</dbReference>